<keyword evidence="2" id="KW-0175">Coiled coil</keyword>
<sequence>MKRRVVVIGVAGITMASLVGAGVLLGPRLKSPAQAAADAAPPAPSQITAQVERRVLTEPVVLRGQLTPGPSTPLLPPQAALGDSSVVTKVRVRPGDRLNEGDVVLVRADEPMFALLLPFPLYRDIAPDDRGTDVTALQDALRRMGHGAPRTGVLDTPTQQAITRWYASRGFTTPPGVKRSSIVAIDRPGRVISTLHVGVGSVLTDPRAPILSLDGQAPFVKATASVEQGKLLKAGQQATVSDEAAGTKAAAAVSSVGSAPVTGADGVTGVEVALAFTGAALEAAAGRAFRVDVAVAGSPEPTLAVPVTAVLSKADGTTFVTVDGADVVVTTGRIAGGWVEVTGLAEGTRVVVGGKK</sequence>
<protein>
    <recommendedName>
        <fullName evidence="5">Peptidoglycan binding domain-containing protein</fullName>
    </recommendedName>
</protein>
<evidence type="ECO:0000313" key="3">
    <source>
        <dbReference type="EMBL" id="SDJ02489.1"/>
    </source>
</evidence>
<evidence type="ECO:0008006" key="5">
    <source>
        <dbReference type="Google" id="ProtNLM"/>
    </source>
</evidence>
<name>A0A1G8QCF5_9PSEU</name>
<dbReference type="Gene3D" id="1.10.101.10">
    <property type="entry name" value="PGBD-like superfamily/PGBD"/>
    <property type="match status" value="1"/>
</dbReference>
<gene>
    <name evidence="3" type="ORF">SAMN04488074_101306</name>
</gene>
<dbReference type="PANTHER" id="PTHR32347:SF23">
    <property type="entry name" value="BLL5650 PROTEIN"/>
    <property type="match status" value="1"/>
</dbReference>
<dbReference type="AlphaFoldDB" id="A0A1G8QCF5"/>
<proteinExistence type="predicted"/>
<evidence type="ECO:0000313" key="4">
    <source>
        <dbReference type="Proteomes" id="UP000199682"/>
    </source>
</evidence>
<dbReference type="GO" id="GO:0030313">
    <property type="term" value="C:cell envelope"/>
    <property type="evidence" value="ECO:0007669"/>
    <property type="project" value="UniProtKB-SubCell"/>
</dbReference>
<dbReference type="EMBL" id="FNET01000001">
    <property type="protein sequence ID" value="SDJ02489.1"/>
    <property type="molecule type" value="Genomic_DNA"/>
</dbReference>
<dbReference type="SUPFAM" id="SSF47090">
    <property type="entry name" value="PGBD-like"/>
    <property type="match status" value="1"/>
</dbReference>
<dbReference type="InterPro" id="IPR036366">
    <property type="entry name" value="PGBDSf"/>
</dbReference>
<reference evidence="4" key="1">
    <citation type="submission" date="2016-10" db="EMBL/GenBank/DDBJ databases">
        <authorList>
            <person name="Varghese N."/>
            <person name="Submissions S."/>
        </authorList>
    </citation>
    <scope>NUCLEOTIDE SEQUENCE [LARGE SCALE GENOMIC DNA]</scope>
    <source>
        <strain evidence="4">DSM 44796</strain>
    </source>
</reference>
<organism evidence="3 4">
    <name type="scientific">Lentzea albidocapillata subsp. violacea</name>
    <dbReference type="NCBI Taxonomy" id="128104"/>
    <lineage>
        <taxon>Bacteria</taxon>
        <taxon>Bacillati</taxon>
        <taxon>Actinomycetota</taxon>
        <taxon>Actinomycetes</taxon>
        <taxon>Pseudonocardiales</taxon>
        <taxon>Pseudonocardiaceae</taxon>
        <taxon>Lentzea</taxon>
    </lineage>
</organism>
<dbReference type="Gene3D" id="2.40.420.20">
    <property type="match status" value="1"/>
</dbReference>
<dbReference type="Proteomes" id="UP000199682">
    <property type="component" value="Unassembled WGS sequence"/>
</dbReference>
<evidence type="ECO:0000256" key="1">
    <source>
        <dbReference type="ARBA" id="ARBA00004196"/>
    </source>
</evidence>
<dbReference type="RefSeq" id="WP_143027571.1">
    <property type="nucleotide sequence ID" value="NZ_FNET01000001.1"/>
</dbReference>
<comment type="subcellular location">
    <subcellularLocation>
        <location evidence="1">Cell envelope</location>
    </subcellularLocation>
</comment>
<dbReference type="InterPro" id="IPR050465">
    <property type="entry name" value="UPF0194_transport"/>
</dbReference>
<evidence type="ECO:0000256" key="2">
    <source>
        <dbReference type="ARBA" id="ARBA00023054"/>
    </source>
</evidence>
<accession>A0A1G8QCF5</accession>
<dbReference type="PANTHER" id="PTHR32347">
    <property type="entry name" value="EFFLUX SYSTEM COMPONENT YKNX-RELATED"/>
    <property type="match status" value="1"/>
</dbReference>
<dbReference type="InterPro" id="IPR036365">
    <property type="entry name" value="PGBD-like_sf"/>
</dbReference>